<dbReference type="EMBL" id="FOGL01000013">
    <property type="protein sequence ID" value="SER93334.1"/>
    <property type="molecule type" value="Genomic_DNA"/>
</dbReference>
<dbReference type="NCBIfam" id="TIGR00830">
    <property type="entry name" value="PTBA"/>
    <property type="match status" value="1"/>
</dbReference>
<gene>
    <name evidence="16" type="ORF">SAMN04487944_11330</name>
</gene>
<dbReference type="Pfam" id="PF00367">
    <property type="entry name" value="PTS_EIIB"/>
    <property type="match status" value="1"/>
</dbReference>
<dbReference type="GO" id="GO:0016301">
    <property type="term" value="F:kinase activity"/>
    <property type="evidence" value="ECO:0007669"/>
    <property type="project" value="UniProtKB-KW"/>
</dbReference>
<name>A0A1H9T8R8_9BACI</name>
<feature type="transmembrane region" description="Helical" evidence="12">
    <location>
        <begin position="211"/>
        <end position="230"/>
    </location>
</feature>
<dbReference type="STRING" id="531814.SAMN04487944_11330"/>
<dbReference type="PROSITE" id="PS00371">
    <property type="entry name" value="PTS_EIIA_TYPE_1_HIS"/>
    <property type="match status" value="1"/>
</dbReference>
<dbReference type="PROSITE" id="PS51103">
    <property type="entry name" value="PTS_EIIC_TYPE_1"/>
    <property type="match status" value="1"/>
</dbReference>
<evidence type="ECO:0000259" key="15">
    <source>
        <dbReference type="PROSITE" id="PS51103"/>
    </source>
</evidence>
<dbReference type="PROSITE" id="PS51093">
    <property type="entry name" value="PTS_EIIA_TYPE_1"/>
    <property type="match status" value="1"/>
</dbReference>
<feature type="domain" description="PTS EIIC type-1" evidence="15">
    <location>
        <begin position="103"/>
        <end position="460"/>
    </location>
</feature>
<dbReference type="Proteomes" id="UP000199687">
    <property type="component" value="Unassembled WGS sequence"/>
</dbReference>
<keyword evidence="7 12" id="KW-0812">Transmembrane</keyword>
<dbReference type="AlphaFoldDB" id="A0A1H9T8R8"/>
<evidence type="ECO:0000256" key="2">
    <source>
        <dbReference type="ARBA" id="ARBA00022448"/>
    </source>
</evidence>
<feature type="transmembrane region" description="Helical" evidence="12">
    <location>
        <begin position="324"/>
        <end position="347"/>
    </location>
</feature>
<dbReference type="PROSITE" id="PS01035">
    <property type="entry name" value="PTS_EIIB_TYPE_1_CYS"/>
    <property type="match status" value="1"/>
</dbReference>
<feature type="active site" description="Phosphocysteine intermediate; for EIIB activity" evidence="11">
    <location>
        <position position="26"/>
    </location>
</feature>
<feature type="transmembrane region" description="Helical" evidence="12">
    <location>
        <begin position="269"/>
        <end position="292"/>
    </location>
</feature>
<keyword evidence="6" id="KW-0598">Phosphotransferase system</keyword>
<dbReference type="Gene3D" id="2.70.70.10">
    <property type="entry name" value="Glucose Permease (Domain IIA)"/>
    <property type="match status" value="1"/>
</dbReference>
<organism evidence="16 17">
    <name type="scientific">Gracilibacillus ureilyticus</name>
    <dbReference type="NCBI Taxonomy" id="531814"/>
    <lineage>
        <taxon>Bacteria</taxon>
        <taxon>Bacillati</taxon>
        <taxon>Bacillota</taxon>
        <taxon>Bacilli</taxon>
        <taxon>Bacillales</taxon>
        <taxon>Bacillaceae</taxon>
        <taxon>Gracilibacillus</taxon>
    </lineage>
</organism>
<protein>
    <submittedName>
        <fullName evidence="16">PTS system beta-glucoside-specific IIA component, Glc family /PTS system beta-glucoside-specific IIB component, Glc family /PTS system beta-glucoside-specific IIC component, Glc family</fullName>
    </submittedName>
</protein>
<dbReference type="CDD" id="cd00212">
    <property type="entry name" value="PTS_IIB_glc"/>
    <property type="match status" value="1"/>
</dbReference>
<dbReference type="GO" id="GO:0090589">
    <property type="term" value="F:protein-phosphocysteine-trehalose phosphotransferase system transporter activity"/>
    <property type="evidence" value="ECO:0007669"/>
    <property type="project" value="TreeGrafter"/>
</dbReference>
<keyword evidence="4" id="KW-0762">Sugar transport</keyword>
<feature type="transmembrane region" description="Helical" evidence="12">
    <location>
        <begin position="112"/>
        <end position="135"/>
    </location>
</feature>
<dbReference type="PROSITE" id="PS51098">
    <property type="entry name" value="PTS_EIIB_TYPE_1"/>
    <property type="match status" value="1"/>
</dbReference>
<dbReference type="SUPFAM" id="SSF51261">
    <property type="entry name" value="Duplicated hybrid motif"/>
    <property type="match status" value="1"/>
</dbReference>
<feature type="transmembrane region" description="Helical" evidence="12">
    <location>
        <begin position="141"/>
        <end position="161"/>
    </location>
</feature>
<dbReference type="RefSeq" id="WP_089741687.1">
    <property type="nucleotide sequence ID" value="NZ_FOGL01000013.1"/>
</dbReference>
<dbReference type="InterPro" id="IPR001996">
    <property type="entry name" value="PTS_IIB_1"/>
</dbReference>
<dbReference type="Pfam" id="PF00358">
    <property type="entry name" value="PTS_EIIA_1"/>
    <property type="match status" value="1"/>
</dbReference>
<keyword evidence="17" id="KW-1185">Reference proteome</keyword>
<keyword evidence="2" id="KW-0813">Transport</keyword>
<evidence type="ECO:0000256" key="6">
    <source>
        <dbReference type="ARBA" id="ARBA00022683"/>
    </source>
</evidence>
<proteinExistence type="predicted"/>
<feature type="domain" description="PTS EIIA type-1" evidence="13">
    <location>
        <begin position="488"/>
        <end position="592"/>
    </location>
</feature>
<dbReference type="InterPro" id="IPR011055">
    <property type="entry name" value="Dup_hybrid_motif"/>
</dbReference>
<dbReference type="SUPFAM" id="SSF55604">
    <property type="entry name" value="Glucose permease domain IIB"/>
    <property type="match status" value="1"/>
</dbReference>
<feature type="transmembrane region" description="Helical" evidence="12">
    <location>
        <begin position="173"/>
        <end position="191"/>
    </location>
</feature>
<dbReference type="FunFam" id="2.70.70.10:FF:000001">
    <property type="entry name" value="PTS system glucose-specific IIA component"/>
    <property type="match status" value="1"/>
</dbReference>
<sequence>MNYEHISKKILTNVGGSQNINNLEHCMTRLRFNLKDDKLANKTEIENTPGVMGVMEKGGQFQVIIGNDVKNLYKEFVKIAGITGEQKNSTNDKKQGALDNFLDTLAGVFTPILPAIVGAGMIKGLLSVLLIAGYVSEESQTYQIFNALADGAFYFLPVLIAFSASKKFGMNPFVGVAIAGAVLYPSLTTLMTMAKDTGENLSFLGLPVTPATYSASVIPMFLTIWFASYIEKITDRYTPNALKIIIVPTVTLLIAVPVFLIVIGPIGAILGKGLATGVTFLFQFAGPLAGLVLGAVMPLLVMIGMHYALVPIIIESIATNGYDYILPILTANNIAQGAAAFAVFFIAKNKKFKSLAFSTGITGMFGVTEPAMYGVNLRLKKPFIAAMIGSAAGSAFMMIFDAKAYFYGKTGIQGIPMFIGETFIYAILGSIISIVVAIGITLLLRFDQTIIEQGTEEKGKEKTEVEVRPTTVFSPMKGIVKPVEEVDDITFSSKIMGEGIAIEPTQGRVVSPVNGTVTSLFNTNHAIGLTSDTGVELLVHVGLDTVKLGGEFFESHVKQGDEVSVGDLLIEFDLETIKTEGYDIITPIIVTNSKEFTDVTHKKNLEKIDETEALLELSV</sequence>
<keyword evidence="5" id="KW-0808">Transferase</keyword>
<dbReference type="InterPro" id="IPR036878">
    <property type="entry name" value="Glu_permease_IIB"/>
</dbReference>
<dbReference type="InterPro" id="IPR013013">
    <property type="entry name" value="PTS_EIIC_1"/>
</dbReference>
<reference evidence="16 17" key="1">
    <citation type="submission" date="2016-10" db="EMBL/GenBank/DDBJ databases">
        <authorList>
            <person name="de Groot N.N."/>
        </authorList>
    </citation>
    <scope>NUCLEOTIDE SEQUENCE [LARGE SCALE GENOMIC DNA]</scope>
    <source>
        <strain evidence="16 17">CGMCC 1.7727</strain>
    </source>
</reference>
<dbReference type="CDD" id="cd00210">
    <property type="entry name" value="PTS_IIA_glc"/>
    <property type="match status" value="1"/>
</dbReference>
<feature type="domain" description="PTS EIIB type-1" evidence="14">
    <location>
        <begin position="4"/>
        <end position="86"/>
    </location>
</feature>
<feature type="transmembrane region" description="Helical" evidence="12">
    <location>
        <begin position="242"/>
        <end position="263"/>
    </location>
</feature>
<evidence type="ECO:0000256" key="3">
    <source>
        <dbReference type="ARBA" id="ARBA00022475"/>
    </source>
</evidence>
<accession>A0A1H9T8R8</accession>
<dbReference type="GO" id="GO:0009401">
    <property type="term" value="P:phosphoenolpyruvate-dependent sugar phosphotransferase system"/>
    <property type="evidence" value="ECO:0007669"/>
    <property type="project" value="UniProtKB-KW"/>
</dbReference>
<dbReference type="FunFam" id="3.30.1360.60:FF:000001">
    <property type="entry name" value="PTS system glucose-specific IIBC component PtsG"/>
    <property type="match status" value="1"/>
</dbReference>
<keyword evidence="10 12" id="KW-0472">Membrane</keyword>
<evidence type="ECO:0000259" key="13">
    <source>
        <dbReference type="PROSITE" id="PS51093"/>
    </source>
</evidence>
<evidence type="ECO:0000256" key="10">
    <source>
        <dbReference type="ARBA" id="ARBA00023136"/>
    </source>
</evidence>
<keyword evidence="3" id="KW-1003">Cell membrane</keyword>
<dbReference type="Gene3D" id="3.30.1360.60">
    <property type="entry name" value="Glucose permease domain IIB"/>
    <property type="match status" value="1"/>
</dbReference>
<evidence type="ECO:0000256" key="7">
    <source>
        <dbReference type="ARBA" id="ARBA00022692"/>
    </source>
</evidence>
<evidence type="ECO:0000256" key="4">
    <source>
        <dbReference type="ARBA" id="ARBA00022597"/>
    </source>
</evidence>
<dbReference type="InterPro" id="IPR001127">
    <property type="entry name" value="PTS_EIIA_1_perm"/>
</dbReference>
<dbReference type="NCBIfam" id="TIGR01995">
    <property type="entry name" value="PTS-II-ABC-beta"/>
    <property type="match status" value="1"/>
</dbReference>
<dbReference type="InterPro" id="IPR050558">
    <property type="entry name" value="PTS_Sugar-Specific_Components"/>
</dbReference>
<evidence type="ECO:0000256" key="1">
    <source>
        <dbReference type="ARBA" id="ARBA00004651"/>
    </source>
</evidence>
<dbReference type="GO" id="GO:0008982">
    <property type="term" value="F:protein-N(PI)-phosphohistidine-sugar phosphotransferase activity"/>
    <property type="evidence" value="ECO:0007669"/>
    <property type="project" value="InterPro"/>
</dbReference>
<dbReference type="PANTHER" id="PTHR30175">
    <property type="entry name" value="PHOSPHOTRANSFERASE SYSTEM TRANSPORT PROTEIN"/>
    <property type="match status" value="1"/>
</dbReference>
<evidence type="ECO:0000256" key="12">
    <source>
        <dbReference type="SAM" id="Phobius"/>
    </source>
</evidence>
<evidence type="ECO:0000313" key="17">
    <source>
        <dbReference type="Proteomes" id="UP000199687"/>
    </source>
</evidence>
<dbReference type="InterPro" id="IPR003352">
    <property type="entry name" value="PTS_EIIC"/>
</dbReference>
<evidence type="ECO:0000313" key="16">
    <source>
        <dbReference type="EMBL" id="SER93334.1"/>
    </source>
</evidence>
<dbReference type="GO" id="GO:0005886">
    <property type="term" value="C:plasma membrane"/>
    <property type="evidence" value="ECO:0007669"/>
    <property type="project" value="UniProtKB-SubCell"/>
</dbReference>
<dbReference type="InterPro" id="IPR018113">
    <property type="entry name" value="PTrfase_EIIB_Cys"/>
</dbReference>
<comment type="subcellular location">
    <subcellularLocation>
        <location evidence="1">Cell membrane</location>
        <topology evidence="1">Multi-pass membrane protein</topology>
    </subcellularLocation>
</comment>
<evidence type="ECO:0000259" key="14">
    <source>
        <dbReference type="PROSITE" id="PS51098"/>
    </source>
</evidence>
<dbReference type="Pfam" id="PF02378">
    <property type="entry name" value="PTS_EIIC"/>
    <property type="match status" value="1"/>
</dbReference>
<dbReference type="GO" id="GO:0015771">
    <property type="term" value="P:trehalose transport"/>
    <property type="evidence" value="ECO:0007669"/>
    <property type="project" value="TreeGrafter"/>
</dbReference>
<evidence type="ECO:0000256" key="8">
    <source>
        <dbReference type="ARBA" id="ARBA00022777"/>
    </source>
</evidence>
<dbReference type="PANTHER" id="PTHR30175:SF1">
    <property type="entry name" value="PTS SYSTEM ARBUTIN-, CELLOBIOSE-, AND SALICIN-SPECIFIC EIIBC COMPONENT-RELATED"/>
    <property type="match status" value="1"/>
</dbReference>
<feature type="transmembrane region" description="Helical" evidence="12">
    <location>
        <begin position="382"/>
        <end position="402"/>
    </location>
</feature>
<feature type="transmembrane region" description="Helical" evidence="12">
    <location>
        <begin position="422"/>
        <end position="444"/>
    </location>
</feature>
<dbReference type="OrthoDB" id="9769191at2"/>
<evidence type="ECO:0000256" key="9">
    <source>
        <dbReference type="ARBA" id="ARBA00022989"/>
    </source>
</evidence>
<keyword evidence="9 12" id="KW-1133">Transmembrane helix</keyword>
<evidence type="ECO:0000256" key="5">
    <source>
        <dbReference type="ARBA" id="ARBA00022679"/>
    </source>
</evidence>
<evidence type="ECO:0000256" key="11">
    <source>
        <dbReference type="PROSITE-ProRule" id="PRU00421"/>
    </source>
</evidence>
<dbReference type="InterPro" id="IPR011297">
    <property type="entry name" value="PTS_IIABC_b_glu"/>
</dbReference>
<keyword evidence="8" id="KW-0418">Kinase</keyword>